<gene>
    <name evidence="1" type="primary">rpoN_1</name>
    <name evidence="1" type="ORF">ARTV_1289</name>
</gene>
<dbReference type="Pfam" id="PF00309">
    <property type="entry name" value="Sigma54_AID"/>
    <property type="match status" value="1"/>
</dbReference>
<organism evidence="1">
    <name type="scientific">Arsenophonus endosymbiont of Trialeurodes vaporariorum</name>
    <dbReference type="NCBI Taxonomy" id="235567"/>
    <lineage>
        <taxon>Bacteria</taxon>
        <taxon>Pseudomonadati</taxon>
        <taxon>Pseudomonadota</taxon>
        <taxon>Gammaproteobacteria</taxon>
        <taxon>Enterobacterales</taxon>
        <taxon>Morganellaceae</taxon>
        <taxon>Arsenophonus</taxon>
    </lineage>
</organism>
<sequence>MKQSLQLRLSQQLAMTPQLQQAIRLLQLSTLELQHEIQQALESNPLLEQDDL</sequence>
<accession>A0A3B0MHF6</accession>
<dbReference type="PANTHER" id="PTHR32248:SF4">
    <property type="entry name" value="RNA POLYMERASE SIGMA-54 FACTOR"/>
    <property type="match status" value="1"/>
</dbReference>
<dbReference type="GO" id="GO:0001216">
    <property type="term" value="F:DNA-binding transcription activator activity"/>
    <property type="evidence" value="ECO:0007669"/>
    <property type="project" value="InterPro"/>
</dbReference>
<name>A0A3B0MHF6_9GAMM</name>
<proteinExistence type="predicted"/>
<evidence type="ECO:0000313" key="1">
    <source>
        <dbReference type="EMBL" id="SSW95429.1"/>
    </source>
</evidence>
<protein>
    <submittedName>
        <fullName evidence="1">RNA polymerase sigma-54 factor</fullName>
    </submittedName>
</protein>
<dbReference type="InterPro" id="IPR000394">
    <property type="entry name" value="RNA_pol_sigma_54"/>
</dbReference>
<dbReference type="EMBL" id="UFQR01000004">
    <property type="protein sequence ID" value="SSW95429.1"/>
    <property type="molecule type" value="Genomic_DNA"/>
</dbReference>
<dbReference type="PANTHER" id="PTHR32248">
    <property type="entry name" value="RNA POLYMERASE SIGMA-54 FACTOR"/>
    <property type="match status" value="1"/>
</dbReference>
<dbReference type="AlphaFoldDB" id="A0A3B0MHF6"/>
<dbReference type="GO" id="GO:0016987">
    <property type="term" value="F:sigma factor activity"/>
    <property type="evidence" value="ECO:0007669"/>
    <property type="project" value="InterPro"/>
</dbReference>
<reference evidence="1" key="1">
    <citation type="submission" date="2018-04" db="EMBL/GenBank/DDBJ databases">
        <authorList>
            <person name="Go L.Y."/>
            <person name="Mitchell J.A."/>
        </authorList>
    </citation>
    <scope>NUCLEOTIDE SEQUENCE</scope>
    <source>
        <strain evidence="1">ARTV</strain>
    </source>
</reference>